<keyword evidence="4" id="KW-1185">Reference proteome</keyword>
<feature type="region of interest" description="Disordered" evidence="1">
    <location>
        <begin position="158"/>
        <end position="238"/>
    </location>
</feature>
<dbReference type="InterPro" id="IPR006311">
    <property type="entry name" value="TAT_signal"/>
</dbReference>
<evidence type="ECO:0000256" key="2">
    <source>
        <dbReference type="SAM" id="SignalP"/>
    </source>
</evidence>
<feature type="compositionally biased region" description="Gly residues" evidence="1">
    <location>
        <begin position="181"/>
        <end position="193"/>
    </location>
</feature>
<keyword evidence="2" id="KW-0732">Signal</keyword>
<feature type="chain" id="PRO_5032557678" description="Polymorphic outer membrane protein repeat-containing protein" evidence="2">
    <location>
        <begin position="31"/>
        <end position="441"/>
    </location>
</feature>
<feature type="compositionally biased region" description="Low complexity" evidence="1">
    <location>
        <begin position="164"/>
        <end position="180"/>
    </location>
</feature>
<reference evidence="3 4" key="1">
    <citation type="submission" date="2020-08" db="EMBL/GenBank/DDBJ databases">
        <title>Sequencing the genomes of 1000 actinobacteria strains.</title>
        <authorList>
            <person name="Klenk H.-P."/>
        </authorList>
    </citation>
    <scope>NUCLEOTIDE SEQUENCE [LARGE SCALE GENOMIC DNA]</scope>
    <source>
        <strain evidence="3 4">DSM 45272</strain>
    </source>
</reference>
<evidence type="ECO:0000313" key="3">
    <source>
        <dbReference type="EMBL" id="MBB5850346.1"/>
    </source>
</evidence>
<feature type="region of interest" description="Disordered" evidence="1">
    <location>
        <begin position="420"/>
        <end position="441"/>
    </location>
</feature>
<comment type="caution">
    <text evidence="3">The sequence shown here is derived from an EMBL/GenBank/DDBJ whole genome shotgun (WGS) entry which is preliminary data.</text>
</comment>
<dbReference type="RefSeq" id="WP_184891620.1">
    <property type="nucleotide sequence ID" value="NZ_JACHMX010000001.1"/>
</dbReference>
<dbReference type="AlphaFoldDB" id="A0A841AR28"/>
<evidence type="ECO:0000256" key="1">
    <source>
        <dbReference type="SAM" id="MobiDB-lite"/>
    </source>
</evidence>
<proteinExistence type="predicted"/>
<evidence type="ECO:0000313" key="4">
    <source>
        <dbReference type="Proteomes" id="UP000580861"/>
    </source>
</evidence>
<gene>
    <name evidence="3" type="ORF">HDA45_000433</name>
</gene>
<protein>
    <recommendedName>
        <fullName evidence="5">Polymorphic outer membrane protein repeat-containing protein</fullName>
    </recommendedName>
</protein>
<dbReference type="PROSITE" id="PS51318">
    <property type="entry name" value="TAT"/>
    <property type="match status" value="1"/>
</dbReference>
<feature type="compositionally biased region" description="Basic and acidic residues" evidence="1">
    <location>
        <begin position="420"/>
        <end position="434"/>
    </location>
</feature>
<evidence type="ECO:0008006" key="5">
    <source>
        <dbReference type="Google" id="ProtNLM"/>
    </source>
</evidence>
<dbReference type="Proteomes" id="UP000580861">
    <property type="component" value="Unassembled WGS sequence"/>
</dbReference>
<organism evidence="3 4">
    <name type="scientific">Amycolatopsis umgeniensis</name>
    <dbReference type="NCBI Taxonomy" id="336628"/>
    <lineage>
        <taxon>Bacteria</taxon>
        <taxon>Bacillati</taxon>
        <taxon>Actinomycetota</taxon>
        <taxon>Actinomycetes</taxon>
        <taxon>Pseudonocardiales</taxon>
        <taxon>Pseudonocardiaceae</taxon>
        <taxon>Amycolatopsis</taxon>
    </lineage>
</organism>
<sequence>MTPSARSRRRVATTVIALGAFALVAPPAQAAEVAVPCDAAALVQAVATASAGFGPNTLSLAANCVYTLTAAADAGQSAGLPLIRGKLTINGNHATIARAQDAPQFRIISNWGDLTLHEITIAGGHAPDGVGVNAYGQPNPGNSGGGIDNWGPLTITDSVITGNTAGSGAPGPDATATTGASDGGRGGSGGGISSYGSPPVTVAITSSSIRGNSSGAGGRGGDGAAAKPGGRGGSGGFGGGVDALSGTVLRMDGGGITGNIAGNGGQGGAGGVDGGSGGSGGSGGVAGGVMMSTSRGVLLNPVITGSDISGNQAGRGGDAGVAGPGGYAGMSGYGGRGGGLSVFSDSLTLDGTKVGDNAAGEPGAGSWPSPASAGGIYTLDGHVTLVNGAAVSGNRPDNCSSVADVPGCVNGFHAARAPRALESDGLDRRAEERAAASVKRG</sequence>
<feature type="compositionally biased region" description="Gly residues" evidence="1">
    <location>
        <begin position="214"/>
        <end position="238"/>
    </location>
</feature>
<name>A0A841AR28_9PSEU</name>
<accession>A0A841AR28</accession>
<feature type="signal peptide" evidence="2">
    <location>
        <begin position="1"/>
        <end position="30"/>
    </location>
</feature>
<dbReference type="EMBL" id="JACHMX010000001">
    <property type="protein sequence ID" value="MBB5850346.1"/>
    <property type="molecule type" value="Genomic_DNA"/>
</dbReference>